<evidence type="ECO:0000256" key="2">
    <source>
        <dbReference type="ARBA" id="ARBA00022553"/>
    </source>
</evidence>
<dbReference type="Gene3D" id="1.10.1200.10">
    <property type="entry name" value="ACP-like"/>
    <property type="match status" value="1"/>
</dbReference>
<dbReference type="InterPro" id="IPR036736">
    <property type="entry name" value="ACP-like_sf"/>
</dbReference>
<evidence type="ECO:0000256" key="1">
    <source>
        <dbReference type="ARBA" id="ARBA00022450"/>
    </source>
</evidence>
<dbReference type="SMART" id="SM01294">
    <property type="entry name" value="PKS_PP_betabranch"/>
    <property type="match status" value="1"/>
</dbReference>
<dbReference type="InterPro" id="IPR006162">
    <property type="entry name" value="Ppantetheine_attach_site"/>
</dbReference>
<keyword evidence="1" id="KW-0596">Phosphopantetheine</keyword>
<evidence type="ECO:0000313" key="7">
    <source>
        <dbReference type="Proteomes" id="UP001167160"/>
    </source>
</evidence>
<sequence length="239" mass="25613">LHVTGAEVDWSAFFDGTGARRIDLPTYPFQRARYWVDAAGSTATVSALRAEDIRPETSNEDVAELRRSLSGLAHGERERLLLELVRTHVAGVLGHPSIASVEPDTAFRELGFDSLAAVELRRSLMAATGSDLPTTLVFDHPTPRAAAAHLAECLVSGPTAADSSVLAELARMEAVLASVEGDKATLDGVTQRLEAIVRRWQDGRRASAAAPKTDRGSTDFATATDDELFDALDNEFGIS</sequence>
<keyword evidence="3" id="KW-0808">Transferase</keyword>
<dbReference type="SMART" id="SM00823">
    <property type="entry name" value="PKS_PP"/>
    <property type="match status" value="1"/>
</dbReference>
<keyword evidence="7" id="KW-1185">Reference proteome</keyword>
<dbReference type="PROSITE" id="PS50075">
    <property type="entry name" value="CARRIER"/>
    <property type="match status" value="1"/>
</dbReference>
<comment type="caution">
    <text evidence="6">The sequence shown here is derived from an EMBL/GenBank/DDBJ whole genome shotgun (WGS) entry which is preliminary data.</text>
</comment>
<dbReference type="PROSITE" id="PS00012">
    <property type="entry name" value="PHOSPHOPANTETHEINE"/>
    <property type="match status" value="1"/>
</dbReference>
<dbReference type="InterPro" id="IPR050091">
    <property type="entry name" value="PKS_NRPS_Biosynth_Enz"/>
</dbReference>
<keyword evidence="2" id="KW-0597">Phosphoprotein</keyword>
<dbReference type="PANTHER" id="PTHR43775">
    <property type="entry name" value="FATTY ACID SYNTHASE"/>
    <property type="match status" value="1"/>
</dbReference>
<gene>
    <name evidence="6" type="ORF">M1E25_25495</name>
</gene>
<feature type="domain" description="Carrier" evidence="5">
    <location>
        <begin position="79"/>
        <end position="154"/>
    </location>
</feature>
<evidence type="ECO:0000256" key="3">
    <source>
        <dbReference type="ARBA" id="ARBA00022679"/>
    </source>
</evidence>
<name>A0ABT0XDN6_9ACTN</name>
<proteinExistence type="predicted"/>
<dbReference type="RefSeq" id="WP_251419668.1">
    <property type="nucleotide sequence ID" value="NZ_JAMQGM010000089.1"/>
</dbReference>
<evidence type="ECO:0000256" key="4">
    <source>
        <dbReference type="ARBA" id="ARBA00023268"/>
    </source>
</evidence>
<evidence type="ECO:0000259" key="5">
    <source>
        <dbReference type="PROSITE" id="PS50075"/>
    </source>
</evidence>
<feature type="non-terminal residue" evidence="6">
    <location>
        <position position="1"/>
    </location>
</feature>
<protein>
    <submittedName>
        <fullName evidence="6">Phosphopantetheine-binding protein</fullName>
    </submittedName>
</protein>
<dbReference type="EMBL" id="JAMQGM010000089">
    <property type="protein sequence ID" value="MCM2580643.1"/>
    <property type="molecule type" value="Genomic_DNA"/>
</dbReference>
<evidence type="ECO:0000313" key="6">
    <source>
        <dbReference type="EMBL" id="MCM2580643.1"/>
    </source>
</evidence>
<dbReference type="SUPFAM" id="SSF47336">
    <property type="entry name" value="ACP-like"/>
    <property type="match status" value="1"/>
</dbReference>
<dbReference type="InterPro" id="IPR020806">
    <property type="entry name" value="PKS_PP-bd"/>
</dbReference>
<dbReference type="InterPro" id="IPR009081">
    <property type="entry name" value="PP-bd_ACP"/>
</dbReference>
<accession>A0ABT0XDN6</accession>
<dbReference type="Proteomes" id="UP001167160">
    <property type="component" value="Unassembled WGS sequence"/>
</dbReference>
<dbReference type="Pfam" id="PF00550">
    <property type="entry name" value="PP-binding"/>
    <property type="match status" value="1"/>
</dbReference>
<keyword evidence="4" id="KW-0511">Multifunctional enzyme</keyword>
<organism evidence="6 7">
    <name type="scientific">Streptomyces meridianus</name>
    <dbReference type="NCBI Taxonomy" id="2938945"/>
    <lineage>
        <taxon>Bacteria</taxon>
        <taxon>Bacillati</taxon>
        <taxon>Actinomycetota</taxon>
        <taxon>Actinomycetes</taxon>
        <taxon>Kitasatosporales</taxon>
        <taxon>Streptomycetaceae</taxon>
        <taxon>Streptomyces</taxon>
    </lineage>
</organism>
<dbReference type="Gene3D" id="3.30.70.3290">
    <property type="match status" value="1"/>
</dbReference>
<reference evidence="6" key="1">
    <citation type="journal article" date="2023" name="Int. J. Syst. Evol. Microbiol.">
        <title>Streptomyces meridianus sp. nov. isolated from brackish water of the Tagus estuary in Alcochete, Portugal.</title>
        <authorList>
            <person name="Santos J.D.N."/>
            <person name="Klimek D."/>
            <person name="Calusinska M."/>
            <person name="Lobo Da Cunha A."/>
            <person name="Catita J."/>
            <person name="Goncalves H."/>
            <person name="Gonzalez I."/>
            <person name="Reyes F."/>
            <person name="Lage O.M."/>
        </authorList>
    </citation>
    <scope>NUCLEOTIDE SEQUENCE</scope>
    <source>
        <strain evidence="6">MTZ3.1</strain>
    </source>
</reference>
<dbReference type="PANTHER" id="PTHR43775:SF51">
    <property type="entry name" value="INACTIVE PHENOLPHTHIOCEROL SYNTHESIS POLYKETIDE SYNTHASE TYPE I PKS1-RELATED"/>
    <property type="match status" value="1"/>
</dbReference>